<evidence type="ECO:0000313" key="2">
    <source>
        <dbReference type="EMBL" id="GCE13665.1"/>
    </source>
</evidence>
<dbReference type="Proteomes" id="UP000287352">
    <property type="component" value="Unassembled WGS sequence"/>
</dbReference>
<reference evidence="3" key="1">
    <citation type="submission" date="2018-12" db="EMBL/GenBank/DDBJ databases">
        <title>Tengunoibacter tsumagoiensis gen. nov., sp. nov., Dictyobacter kobayashii sp. nov., D. alpinus sp. nov., and D. joshuensis sp. nov. and description of Dictyobacteraceae fam. nov. within the order Ktedonobacterales isolated from Tengu-no-mugimeshi.</title>
        <authorList>
            <person name="Wang C.M."/>
            <person name="Zheng Y."/>
            <person name="Sakai Y."/>
            <person name="Toyoda A."/>
            <person name="Minakuchi Y."/>
            <person name="Abe K."/>
            <person name="Yokota A."/>
            <person name="Yabe S."/>
        </authorList>
    </citation>
    <scope>NUCLEOTIDE SEQUENCE [LARGE SCALE GENOMIC DNA]</scope>
    <source>
        <strain evidence="3">Uno3</strain>
    </source>
</reference>
<keyword evidence="3" id="KW-1185">Reference proteome</keyword>
<gene>
    <name evidence="2" type="ORF">KTT_35240</name>
</gene>
<proteinExistence type="predicted"/>
<comment type="caution">
    <text evidence="2">The sequence shown here is derived from an EMBL/GenBank/DDBJ whole genome shotgun (WGS) entry which is preliminary data.</text>
</comment>
<name>A0A402A3Q3_9CHLR</name>
<organism evidence="2 3">
    <name type="scientific">Tengunoibacter tsumagoiensis</name>
    <dbReference type="NCBI Taxonomy" id="2014871"/>
    <lineage>
        <taxon>Bacteria</taxon>
        <taxon>Bacillati</taxon>
        <taxon>Chloroflexota</taxon>
        <taxon>Ktedonobacteria</taxon>
        <taxon>Ktedonobacterales</taxon>
        <taxon>Dictyobacteraceae</taxon>
        <taxon>Tengunoibacter</taxon>
    </lineage>
</organism>
<accession>A0A402A3Q3</accession>
<sequence>MRETEKAVGKVARLLPDRQAPPCQPPHSIMSRFSLSYGGVTRAEMDQRKDIFGGKPNDTRGGTGQSEQEWCKLNENT</sequence>
<dbReference type="RefSeq" id="WP_126581171.1">
    <property type="nucleotide sequence ID" value="NZ_BIFR01000001.1"/>
</dbReference>
<evidence type="ECO:0000313" key="3">
    <source>
        <dbReference type="Proteomes" id="UP000287352"/>
    </source>
</evidence>
<evidence type="ECO:0000256" key="1">
    <source>
        <dbReference type="SAM" id="MobiDB-lite"/>
    </source>
</evidence>
<protein>
    <submittedName>
        <fullName evidence="2">Uncharacterized protein</fullName>
    </submittedName>
</protein>
<dbReference type="AlphaFoldDB" id="A0A402A3Q3"/>
<feature type="region of interest" description="Disordered" evidence="1">
    <location>
        <begin position="50"/>
        <end position="77"/>
    </location>
</feature>
<dbReference type="EMBL" id="BIFR01000001">
    <property type="protein sequence ID" value="GCE13665.1"/>
    <property type="molecule type" value="Genomic_DNA"/>
</dbReference>